<dbReference type="GO" id="GO:0016491">
    <property type="term" value="F:oxidoreductase activity"/>
    <property type="evidence" value="ECO:0007669"/>
    <property type="project" value="TreeGrafter"/>
</dbReference>
<evidence type="ECO:0000313" key="1">
    <source>
        <dbReference type="EMBL" id="BFG71087.1"/>
    </source>
</evidence>
<dbReference type="AlphaFoldDB" id="A0AAT9GKQ6"/>
<dbReference type="EMBL" id="AP029612">
    <property type="protein sequence ID" value="BFG71087.1"/>
    <property type="molecule type" value="Genomic_DNA"/>
</dbReference>
<sequence length="259" mass="28890">MSSELEKFIQQNREAFDDRTPGADVLSRIQERMAQTPVKEERPKALVISFRTLRIAAAACVLALGGFGIWWMNQDTATVVASTQTVAQQQNTPAIPKEEIIQENAIAALPEVEKTTGEAAQQLIKENNQQKQLLFASLGNMESPSTRIAAAMKAYRMQEADRDIIDALVSTMNEDPSTNVRLAALEALSRFHRENYVKKKLIASLKKQKDPMVQIELIQVLTEMKQKSILDDLQKMVQDANTNDAVKERAYSSILTLGS</sequence>
<dbReference type="SUPFAM" id="SSF48371">
    <property type="entry name" value="ARM repeat"/>
    <property type="match status" value="1"/>
</dbReference>
<name>A0AAT9GKQ6_9BACT</name>
<dbReference type="PANTHER" id="PTHR12697:SF5">
    <property type="entry name" value="DEOXYHYPUSINE HYDROXYLASE"/>
    <property type="match status" value="1"/>
</dbReference>
<dbReference type="InterPro" id="IPR016024">
    <property type="entry name" value="ARM-type_fold"/>
</dbReference>
<dbReference type="Gene3D" id="1.25.10.10">
    <property type="entry name" value="Leucine-rich Repeat Variant"/>
    <property type="match status" value="1"/>
</dbReference>
<gene>
    <name evidence="1" type="ORF">KACHI17_19680</name>
</gene>
<dbReference type="RefSeq" id="WP_353548723.1">
    <property type="nucleotide sequence ID" value="NZ_AP029612.1"/>
</dbReference>
<evidence type="ECO:0008006" key="2">
    <source>
        <dbReference type="Google" id="ProtNLM"/>
    </source>
</evidence>
<reference evidence="1" key="1">
    <citation type="submission" date="2024-02" db="EMBL/GenBank/DDBJ databases">
        <title>Sediminibacterium planktonica sp. nov. and Sediminibacterium longus sp. nov., isolated from surface lake and river water.</title>
        <authorList>
            <person name="Watanabe K."/>
            <person name="Takemine S."/>
            <person name="Ishii Y."/>
            <person name="Ogata Y."/>
            <person name="Shindo C."/>
            <person name="Suda W."/>
        </authorList>
    </citation>
    <scope>NUCLEOTIDE SEQUENCE</scope>
    <source>
        <strain evidence="1">KACHI17</strain>
    </source>
</reference>
<protein>
    <recommendedName>
        <fullName evidence="2">HEAT repeat domain-containing protein</fullName>
    </recommendedName>
</protein>
<proteinExistence type="predicted"/>
<organism evidence="1">
    <name type="scientific">Sediminibacterium sp. KACHI17</name>
    <dbReference type="NCBI Taxonomy" id="1751071"/>
    <lineage>
        <taxon>Bacteria</taxon>
        <taxon>Pseudomonadati</taxon>
        <taxon>Bacteroidota</taxon>
        <taxon>Chitinophagia</taxon>
        <taxon>Chitinophagales</taxon>
        <taxon>Chitinophagaceae</taxon>
        <taxon>Sediminibacterium</taxon>
    </lineage>
</organism>
<dbReference type="InterPro" id="IPR011989">
    <property type="entry name" value="ARM-like"/>
</dbReference>
<dbReference type="PANTHER" id="PTHR12697">
    <property type="entry name" value="PBS LYASE HEAT-LIKE PROTEIN"/>
    <property type="match status" value="1"/>
</dbReference>
<accession>A0AAT9GKQ6</accession>